<dbReference type="PANTHER" id="PTHR37318">
    <property type="entry name" value="BSL7504 PROTEIN"/>
    <property type="match status" value="1"/>
</dbReference>
<dbReference type="PANTHER" id="PTHR37318:SF1">
    <property type="entry name" value="BSL7504 PROTEIN"/>
    <property type="match status" value="1"/>
</dbReference>
<proteinExistence type="predicted"/>
<dbReference type="InterPro" id="IPR036390">
    <property type="entry name" value="WH_DNA-bd_sf"/>
</dbReference>
<dbReference type="EMBL" id="FWDO01000003">
    <property type="protein sequence ID" value="SLM17386.1"/>
    <property type="molecule type" value="Genomic_DNA"/>
</dbReference>
<accession>A0A3P3XM77</accession>
<dbReference type="AlphaFoldDB" id="A0A3P3XM77"/>
<organism evidence="2">
    <name type="scientific">uncultured spirochete</name>
    <dbReference type="NCBI Taxonomy" id="156406"/>
    <lineage>
        <taxon>Bacteria</taxon>
        <taxon>Pseudomonadati</taxon>
        <taxon>Spirochaetota</taxon>
        <taxon>Spirochaetia</taxon>
        <taxon>Spirochaetales</taxon>
        <taxon>environmental samples</taxon>
    </lineage>
</organism>
<evidence type="ECO:0000259" key="1">
    <source>
        <dbReference type="Pfam" id="PF13601"/>
    </source>
</evidence>
<gene>
    <name evidence="2" type="ORF">SPIRO4BDMA_30023</name>
</gene>
<dbReference type="InterPro" id="IPR036388">
    <property type="entry name" value="WH-like_DNA-bd_sf"/>
</dbReference>
<dbReference type="GO" id="GO:0006355">
    <property type="term" value="P:regulation of DNA-templated transcription"/>
    <property type="evidence" value="ECO:0007669"/>
    <property type="project" value="UniProtKB-ARBA"/>
</dbReference>
<sequence length="102" mass="11742">MNDDSLLIHQPTRLRIMAALSTLEEGTKVDFTFLSDELEVTEGNLSSHIRKLEEAGLLNVEKVFVDRKPKTWLALTERGRKAFAEYVRELERIVRSDARTEP</sequence>
<dbReference type="Pfam" id="PF13601">
    <property type="entry name" value="HTH_34"/>
    <property type="match status" value="1"/>
</dbReference>
<evidence type="ECO:0000313" key="2">
    <source>
        <dbReference type="EMBL" id="SLM17386.1"/>
    </source>
</evidence>
<dbReference type="Gene3D" id="1.10.10.10">
    <property type="entry name" value="Winged helix-like DNA-binding domain superfamily/Winged helix DNA-binding domain"/>
    <property type="match status" value="1"/>
</dbReference>
<protein>
    <submittedName>
        <fullName evidence="2">Transcriptional regulator</fullName>
    </submittedName>
</protein>
<dbReference type="CDD" id="cd00090">
    <property type="entry name" value="HTH_ARSR"/>
    <property type="match status" value="1"/>
</dbReference>
<dbReference type="InterPro" id="IPR027395">
    <property type="entry name" value="WH_DNA-bd_dom"/>
</dbReference>
<feature type="domain" description="Winged helix DNA-binding" evidence="1">
    <location>
        <begin position="13"/>
        <end position="94"/>
    </location>
</feature>
<name>A0A3P3XM77_9SPIR</name>
<reference evidence="2" key="1">
    <citation type="submission" date="2017-02" db="EMBL/GenBank/DDBJ databases">
        <authorList>
            <person name="Regsiter A."/>
            <person name="William W."/>
        </authorList>
    </citation>
    <scope>NUCLEOTIDE SEQUENCE</scope>
    <source>
        <strain evidence="2">BdmA 4</strain>
    </source>
</reference>
<dbReference type="SUPFAM" id="SSF46785">
    <property type="entry name" value="Winged helix' DNA-binding domain"/>
    <property type="match status" value="1"/>
</dbReference>
<dbReference type="InterPro" id="IPR011991">
    <property type="entry name" value="ArsR-like_HTH"/>
</dbReference>